<dbReference type="GO" id="GO:0141197">
    <property type="term" value="F:4-hydroxy-3-methylbut-2-enyl-diphosphate synthase activity (flavodoxin)"/>
    <property type="evidence" value="ECO:0007669"/>
    <property type="project" value="UniProtKB-EC"/>
</dbReference>
<evidence type="ECO:0000256" key="4">
    <source>
        <dbReference type="ARBA" id="ARBA00023004"/>
    </source>
</evidence>
<dbReference type="NCBIfam" id="TIGR00612">
    <property type="entry name" value="ispG_gcpE"/>
    <property type="match status" value="1"/>
</dbReference>
<dbReference type="PIRSF" id="PIRSF037336">
    <property type="entry name" value="IspG_like"/>
    <property type="match status" value="1"/>
</dbReference>
<dbReference type="InterPro" id="IPR011005">
    <property type="entry name" value="Dihydropteroate_synth-like_sf"/>
</dbReference>
<evidence type="ECO:0000313" key="12">
    <source>
        <dbReference type="Proteomes" id="UP000247099"/>
    </source>
</evidence>
<feature type="binding site" evidence="8">
    <location>
        <position position="632"/>
    </location>
    <ligand>
        <name>[4Fe-4S] cluster</name>
        <dbReference type="ChEBI" id="CHEBI:49883"/>
    </ligand>
</feature>
<dbReference type="InterPro" id="IPR045854">
    <property type="entry name" value="NO2/SO3_Rdtase_4Fe4S_sf"/>
</dbReference>
<dbReference type="Pfam" id="PF26540">
    <property type="entry name" value="GcpE_C"/>
    <property type="match status" value="1"/>
</dbReference>
<protein>
    <recommendedName>
        <fullName evidence="8">4-hydroxy-3-methylbut-2-en-1-yl diphosphate synthase (flavodoxin)</fullName>
        <ecNumber evidence="8">1.17.7.3</ecNumber>
    </recommendedName>
    <alternativeName>
        <fullName evidence="8">1-hydroxy-2-methyl-2-(E)-butenyl 4-diphosphate synthase</fullName>
    </alternativeName>
</protein>
<reference evidence="11 12" key="1">
    <citation type="submission" date="2018-05" db="EMBL/GenBank/DDBJ databases">
        <title>Coraliomargarita sinensis sp. nov., isolated from a marine solar saltern.</title>
        <authorList>
            <person name="Zhou L.Y."/>
        </authorList>
    </citation>
    <scope>NUCLEOTIDE SEQUENCE [LARGE SCALE GENOMIC DNA]</scope>
    <source>
        <strain evidence="11 12">WN38</strain>
    </source>
</reference>
<keyword evidence="6 8" id="KW-0414">Isoprene biosynthesis</keyword>
<dbReference type="PANTHER" id="PTHR30454">
    <property type="entry name" value="4-HYDROXY-3-METHYLBUT-2-EN-1-YL DIPHOSPHATE SYNTHASE"/>
    <property type="match status" value="1"/>
</dbReference>
<comment type="cofactor">
    <cofactor evidence="8">
        <name>[4Fe-4S] cluster</name>
        <dbReference type="ChEBI" id="CHEBI:49883"/>
    </cofactor>
    <text evidence="8">Binds 1 [4Fe-4S] cluster.</text>
</comment>
<dbReference type="Proteomes" id="UP000247099">
    <property type="component" value="Unassembled WGS sequence"/>
</dbReference>
<dbReference type="Gene3D" id="3.20.20.20">
    <property type="entry name" value="Dihydropteroate synthase-like"/>
    <property type="match status" value="1"/>
</dbReference>
<keyword evidence="5 8" id="KW-0411">Iron-sulfur</keyword>
<evidence type="ECO:0000313" key="11">
    <source>
        <dbReference type="EMBL" id="PXA03557.1"/>
    </source>
</evidence>
<comment type="catalytic activity">
    <reaction evidence="7">
        <text>(2E)-4-hydroxy-3-methylbut-2-enyl diphosphate + 2 oxidized [2Fe-2S]-[ferredoxin] + H2O = 2-C-methyl-D-erythritol 2,4-cyclic diphosphate + 2 reduced [2Fe-2S]-[ferredoxin] + H(+)</text>
        <dbReference type="Rhea" id="RHEA:26119"/>
        <dbReference type="Rhea" id="RHEA-COMP:10000"/>
        <dbReference type="Rhea" id="RHEA-COMP:10001"/>
        <dbReference type="ChEBI" id="CHEBI:15377"/>
        <dbReference type="ChEBI" id="CHEBI:15378"/>
        <dbReference type="ChEBI" id="CHEBI:33737"/>
        <dbReference type="ChEBI" id="CHEBI:33738"/>
        <dbReference type="ChEBI" id="CHEBI:58483"/>
        <dbReference type="ChEBI" id="CHEBI:128753"/>
        <dbReference type="EC" id="1.17.7.1"/>
    </reaction>
</comment>
<dbReference type="GO" id="GO:0046429">
    <property type="term" value="F:4-hydroxy-3-methylbut-2-en-1-yl diphosphate synthase activity (ferredoxin)"/>
    <property type="evidence" value="ECO:0007669"/>
    <property type="project" value="UniProtKB-UniRule"/>
</dbReference>
<dbReference type="Gene3D" id="3.30.413.10">
    <property type="entry name" value="Sulfite Reductase Hemoprotein, domain 1"/>
    <property type="match status" value="1"/>
</dbReference>
<dbReference type="EMBL" id="QHJQ01000008">
    <property type="protein sequence ID" value="PXA03557.1"/>
    <property type="molecule type" value="Genomic_DNA"/>
</dbReference>
<dbReference type="InParanoid" id="A0A317ZGS1"/>
<evidence type="ECO:0000256" key="2">
    <source>
        <dbReference type="ARBA" id="ARBA00022723"/>
    </source>
</evidence>
<dbReference type="GO" id="GO:0019288">
    <property type="term" value="P:isopentenyl diphosphate biosynthetic process, methylerythritol 4-phosphate pathway"/>
    <property type="evidence" value="ECO:0007669"/>
    <property type="project" value="UniProtKB-UniRule"/>
</dbReference>
<evidence type="ECO:0000256" key="3">
    <source>
        <dbReference type="ARBA" id="ARBA00023002"/>
    </source>
</evidence>
<dbReference type="GO" id="GO:0051539">
    <property type="term" value="F:4 iron, 4 sulfur cluster binding"/>
    <property type="evidence" value="ECO:0007669"/>
    <property type="project" value="UniProtKB-UniRule"/>
</dbReference>
<dbReference type="InterPro" id="IPR058579">
    <property type="entry name" value="IspG_C"/>
</dbReference>
<evidence type="ECO:0000256" key="6">
    <source>
        <dbReference type="ARBA" id="ARBA00023229"/>
    </source>
</evidence>
<organism evidence="11 12">
    <name type="scientific">Coraliomargarita sinensis</name>
    <dbReference type="NCBI Taxonomy" id="2174842"/>
    <lineage>
        <taxon>Bacteria</taxon>
        <taxon>Pseudomonadati</taxon>
        <taxon>Verrucomicrobiota</taxon>
        <taxon>Opitutia</taxon>
        <taxon>Puniceicoccales</taxon>
        <taxon>Coraliomargaritaceae</taxon>
        <taxon>Coraliomargarita</taxon>
    </lineage>
</organism>
<dbReference type="FunFam" id="3.20.20.20:FF:000005">
    <property type="entry name" value="4-hydroxy-3-methylbut-2-en-1-yl diphosphate synthase (flavodoxin)"/>
    <property type="match status" value="1"/>
</dbReference>
<keyword evidence="12" id="KW-1185">Reference proteome</keyword>
<dbReference type="FunFam" id="3.30.413.10:FF:000006">
    <property type="entry name" value="4-hydroxy-3-methylbut-2-en-1-yl diphosphate synthase (flavodoxin)"/>
    <property type="match status" value="1"/>
</dbReference>
<evidence type="ECO:0000256" key="7">
    <source>
        <dbReference type="ARBA" id="ARBA00051119"/>
    </source>
</evidence>
<dbReference type="HAMAP" id="MF_00159">
    <property type="entry name" value="IspG"/>
    <property type="match status" value="1"/>
</dbReference>
<comment type="catalytic activity">
    <reaction evidence="8">
        <text>(2E)-4-hydroxy-3-methylbut-2-enyl diphosphate + oxidized [flavodoxin] + H2O + 2 H(+) = 2-C-methyl-D-erythritol 2,4-cyclic diphosphate + reduced [flavodoxin]</text>
        <dbReference type="Rhea" id="RHEA:43604"/>
        <dbReference type="Rhea" id="RHEA-COMP:10622"/>
        <dbReference type="Rhea" id="RHEA-COMP:10623"/>
        <dbReference type="ChEBI" id="CHEBI:15377"/>
        <dbReference type="ChEBI" id="CHEBI:15378"/>
        <dbReference type="ChEBI" id="CHEBI:57618"/>
        <dbReference type="ChEBI" id="CHEBI:58210"/>
        <dbReference type="ChEBI" id="CHEBI:58483"/>
        <dbReference type="ChEBI" id="CHEBI:128753"/>
        <dbReference type="EC" id="1.17.7.3"/>
    </reaction>
</comment>
<feature type="binding site" evidence="8">
    <location>
        <position position="625"/>
    </location>
    <ligand>
        <name>[4Fe-4S] cluster</name>
        <dbReference type="ChEBI" id="CHEBI:49883"/>
    </ligand>
</feature>
<dbReference type="InterPro" id="IPR017178">
    <property type="entry name" value="IspG_atypical"/>
</dbReference>
<keyword evidence="2 8" id="KW-0479">Metal-binding</keyword>
<keyword evidence="1 8" id="KW-0004">4Fe-4S</keyword>
<dbReference type="InterPro" id="IPR004588">
    <property type="entry name" value="IspG_bac-typ"/>
</dbReference>
<evidence type="ECO:0000256" key="5">
    <source>
        <dbReference type="ARBA" id="ARBA00023014"/>
    </source>
</evidence>
<comment type="function">
    <text evidence="8">Converts 2C-methyl-D-erythritol 2,4-cyclodiphosphate (ME-2,4cPP) into 1-hydroxy-2-methyl-2-(E)-butenyl 4-diphosphate.</text>
</comment>
<gene>
    <name evidence="8 11" type="primary">ispG</name>
    <name evidence="11" type="ORF">DDZ13_11280</name>
</gene>
<feature type="domain" description="IspG C-terminal" evidence="10">
    <location>
        <begin position="587"/>
        <end position="675"/>
    </location>
</feature>
<dbReference type="AlphaFoldDB" id="A0A317ZGS1"/>
<comment type="caution">
    <text evidence="11">The sequence shown here is derived from an EMBL/GenBank/DDBJ whole genome shotgun (WGS) entry which is preliminary data.</text>
</comment>
<evidence type="ECO:0000256" key="1">
    <source>
        <dbReference type="ARBA" id="ARBA00022485"/>
    </source>
</evidence>
<dbReference type="OrthoDB" id="9803214at2"/>
<name>A0A317ZGS1_9BACT</name>
<dbReference type="GO" id="GO:0016114">
    <property type="term" value="P:terpenoid biosynthetic process"/>
    <property type="evidence" value="ECO:0007669"/>
    <property type="project" value="InterPro"/>
</dbReference>
<dbReference type="InterPro" id="IPR058578">
    <property type="entry name" value="IspG_TIM"/>
</dbReference>
<comment type="similarity">
    <text evidence="8">Belongs to the IspG family.</text>
</comment>
<keyword evidence="4 8" id="KW-0408">Iron</keyword>
<feature type="domain" description="IspG TIM-barrel" evidence="9">
    <location>
        <begin position="25"/>
        <end position="293"/>
    </location>
</feature>
<dbReference type="RefSeq" id="WP_110131557.1">
    <property type="nucleotide sequence ID" value="NZ_QHJQ01000008.1"/>
</dbReference>
<dbReference type="EC" id="1.17.7.3" evidence="8"/>
<dbReference type="UniPathway" id="UPA00056">
    <property type="reaction ID" value="UER00096"/>
</dbReference>
<feature type="binding site" evidence="8">
    <location>
        <position position="591"/>
    </location>
    <ligand>
        <name>[4Fe-4S] cluster</name>
        <dbReference type="ChEBI" id="CHEBI:49883"/>
    </ligand>
</feature>
<dbReference type="GO" id="GO:0005506">
    <property type="term" value="F:iron ion binding"/>
    <property type="evidence" value="ECO:0007669"/>
    <property type="project" value="InterPro"/>
</dbReference>
<dbReference type="Pfam" id="PF04551">
    <property type="entry name" value="GcpE"/>
    <property type="match status" value="1"/>
</dbReference>
<evidence type="ECO:0000259" key="9">
    <source>
        <dbReference type="Pfam" id="PF04551"/>
    </source>
</evidence>
<evidence type="ECO:0000259" key="10">
    <source>
        <dbReference type="Pfam" id="PF26540"/>
    </source>
</evidence>
<feature type="binding site" evidence="8">
    <location>
        <position position="594"/>
    </location>
    <ligand>
        <name>[4Fe-4S] cluster</name>
        <dbReference type="ChEBI" id="CHEBI:49883"/>
    </ligand>
</feature>
<proteinExistence type="inferred from homology"/>
<dbReference type="PANTHER" id="PTHR30454:SF0">
    <property type="entry name" value="4-HYDROXY-3-METHYLBUT-2-EN-1-YL DIPHOSPHATE SYNTHASE (FERREDOXIN), CHLOROPLASTIC"/>
    <property type="match status" value="1"/>
</dbReference>
<comment type="pathway">
    <text evidence="8">Isoprenoid biosynthesis; isopentenyl diphosphate biosynthesis via DXP pathway; isopentenyl diphosphate from 1-deoxy-D-xylulose 5-phosphate: step 5/6.</text>
</comment>
<keyword evidence="3 8" id="KW-0560">Oxidoreductase</keyword>
<accession>A0A317ZGS1</accession>
<evidence type="ECO:0000256" key="8">
    <source>
        <dbReference type="HAMAP-Rule" id="MF_00159"/>
    </source>
</evidence>
<sequence>MPLETDLRNLSYCDSRFIAKRRRSREVMVGHVGIGGANPIRVQSMTTTNTQDVEATVTQTLALAEVGCEVVRITAPNKKAAEALGEISKQVRAAKCEVPLVADIHFLPAAAMEAAKHVEKVRINPGNYADKKKFAVKEYSDADYEAELDRLHEAFSPIVLRCKELGRAMRIGTNHGSLSDRIMNRYGDSPLGMVESAMEFIRIAESHGYRDICLSMKASNPKVMVEAYRLAVARMNQEGMNYPLHLGVTEAGDGEDARVKSAIGIGTLLYDGLGDTIRVSLTEDPVHEIPVAKDLAEKAMALWSKQEDLPLGETRSDSIDPFDFQKRPTRIIELGPDCNIGGECVPAVIVKATPPVSEFEKIISEVCTTQTKFKDAKIEGLQIEIKNSSDLEAFTKLHEALHSVVKCFVLELVDVDLSILETREWPDGLSGITLLQEVKKEDAFYAASLLQFCRSQGFNLAIDCSPEALRDEVGAQLKEMGTSNLILACSGVPDIYHPLGNYRALVEAAKDFLPDTPIWIRNSPGNTLAPKDYFSDRLLESSVLSGALLCDGIGEAVSIEAEPLLEKSTTLAYNILQGARSRISKTEFVACPSCGRTLFDLQEVTQRIRSRTNHLKGVTIAIMGCIVNGPGEMADADFGYVGGAPGKINLYVGKECVKYNVPAAEALDRLIDLIKEHGKWIEPE</sequence>
<dbReference type="SUPFAM" id="SSF56014">
    <property type="entry name" value="Nitrite and sulphite reductase 4Fe-4S domain-like"/>
    <property type="match status" value="1"/>
</dbReference>